<keyword evidence="5" id="KW-0804">Transcription</keyword>
<sequence>MARFDVFRRPRGAPGYLVQVQSDFLDRLETRVVAPLLPPDAVPGPIRDLHPRFDIEGRPFLMATQLLGAIPRRELGPPVGSLAAHQDEITRALDVLVTGF</sequence>
<dbReference type="Pfam" id="PF01845">
    <property type="entry name" value="CcdB"/>
    <property type="match status" value="1"/>
</dbReference>
<dbReference type="Gene3D" id="2.30.30.110">
    <property type="match status" value="1"/>
</dbReference>
<evidence type="ECO:0000256" key="6">
    <source>
        <dbReference type="ARBA" id="ARBA00029628"/>
    </source>
</evidence>
<accession>A0ABZ0PGS7</accession>
<comment type="similarity">
    <text evidence="1">Belongs to the CcdB toxin family.</text>
</comment>
<protein>
    <recommendedName>
        <fullName evidence="2">Toxin CcdB</fullName>
    </recommendedName>
    <alternativeName>
        <fullName evidence="7">Cytotoxic protein CcdB</fullName>
    </alternativeName>
    <alternativeName>
        <fullName evidence="6">Protein LetD</fullName>
    </alternativeName>
</protein>
<dbReference type="EMBL" id="CP137852">
    <property type="protein sequence ID" value="WPB84943.1"/>
    <property type="molecule type" value="Genomic_DNA"/>
</dbReference>
<evidence type="ECO:0000256" key="3">
    <source>
        <dbReference type="ARBA" id="ARBA00022491"/>
    </source>
</evidence>
<organism evidence="8 9">
    <name type="scientific">Sediminicoccus rosea</name>
    <dbReference type="NCBI Taxonomy" id="1225128"/>
    <lineage>
        <taxon>Bacteria</taxon>
        <taxon>Pseudomonadati</taxon>
        <taxon>Pseudomonadota</taxon>
        <taxon>Alphaproteobacteria</taxon>
        <taxon>Acetobacterales</taxon>
        <taxon>Roseomonadaceae</taxon>
        <taxon>Sediminicoccus</taxon>
    </lineage>
</organism>
<gene>
    <name evidence="8" type="ORF">R9Z33_22985</name>
</gene>
<keyword evidence="3" id="KW-0678">Repressor</keyword>
<reference evidence="8 9" key="1">
    <citation type="submission" date="2023-11" db="EMBL/GenBank/DDBJ databases">
        <title>Arctic aerobic anoxygenic photoheterotroph Sediminicoccus rosea KRV36 adapts its photosynthesis to long days of polar summer.</title>
        <authorList>
            <person name="Tomasch J."/>
            <person name="Kopejtka K."/>
            <person name="Bily T."/>
            <person name="Gardiner A.T."/>
            <person name="Gardian Z."/>
            <person name="Shivaramu S."/>
            <person name="Koblizek M."/>
            <person name="Engelhardt F."/>
            <person name="Kaftan D."/>
        </authorList>
    </citation>
    <scope>NUCLEOTIDE SEQUENCE [LARGE SCALE GENOMIC DNA]</scope>
    <source>
        <strain evidence="8 9">R-30</strain>
    </source>
</reference>
<dbReference type="SUPFAM" id="SSF50118">
    <property type="entry name" value="Cell growth inhibitor/plasmid maintenance toxic component"/>
    <property type="match status" value="1"/>
</dbReference>
<evidence type="ECO:0000256" key="2">
    <source>
        <dbReference type="ARBA" id="ARBA00015075"/>
    </source>
</evidence>
<dbReference type="RefSeq" id="WP_318648906.1">
    <property type="nucleotide sequence ID" value="NZ_CP137852.1"/>
</dbReference>
<dbReference type="Proteomes" id="UP001305521">
    <property type="component" value="Chromosome"/>
</dbReference>
<evidence type="ECO:0000256" key="1">
    <source>
        <dbReference type="ARBA" id="ARBA00005230"/>
    </source>
</evidence>
<evidence type="ECO:0000256" key="7">
    <source>
        <dbReference type="ARBA" id="ARBA00033135"/>
    </source>
</evidence>
<dbReference type="InterPro" id="IPR011067">
    <property type="entry name" value="Plasmid_toxin/cell-grow_inhib"/>
</dbReference>
<dbReference type="InterPro" id="IPR002712">
    <property type="entry name" value="CcdB"/>
</dbReference>
<evidence type="ECO:0000313" key="9">
    <source>
        <dbReference type="Proteomes" id="UP001305521"/>
    </source>
</evidence>
<keyword evidence="4" id="KW-0805">Transcription regulation</keyword>
<evidence type="ECO:0000256" key="5">
    <source>
        <dbReference type="ARBA" id="ARBA00023163"/>
    </source>
</evidence>
<evidence type="ECO:0000313" key="8">
    <source>
        <dbReference type="EMBL" id="WPB84943.1"/>
    </source>
</evidence>
<keyword evidence="9" id="KW-1185">Reference proteome</keyword>
<proteinExistence type="inferred from homology"/>
<name>A0ABZ0PGS7_9PROT</name>
<evidence type="ECO:0000256" key="4">
    <source>
        <dbReference type="ARBA" id="ARBA00023015"/>
    </source>
</evidence>